<gene>
    <name evidence="3" type="ORF">A2819_00335</name>
</gene>
<dbReference type="Pfam" id="PF22725">
    <property type="entry name" value="GFO_IDH_MocA_C3"/>
    <property type="match status" value="1"/>
</dbReference>
<dbReference type="InterPro" id="IPR055170">
    <property type="entry name" value="GFO_IDH_MocA-like_dom"/>
</dbReference>
<dbReference type="InterPro" id="IPR051450">
    <property type="entry name" value="Gfo/Idh/MocA_Oxidoreductases"/>
</dbReference>
<dbReference type="Gene3D" id="3.30.360.10">
    <property type="entry name" value="Dihydrodipicolinate Reductase, domain 2"/>
    <property type="match status" value="1"/>
</dbReference>
<name>A0A1F5B3Z3_9BACT</name>
<dbReference type="SUPFAM" id="SSF51735">
    <property type="entry name" value="NAD(P)-binding Rossmann-fold domains"/>
    <property type="match status" value="1"/>
</dbReference>
<feature type="domain" description="Gfo/Idh/MocA-like oxidoreductase N-terminal" evidence="1">
    <location>
        <begin position="5"/>
        <end position="121"/>
    </location>
</feature>
<sequence>MAKTRVAIVGFGGMGWRWAKVANSYYWSCLNLIIDSDEKKLEEAKKHWKCNFDSDLKALSSPEIDAVVVATPNIFLAPITKYALQNGKHVLCEKPAGVNTKEIKENILLAKCQCLSYMVGFNHRFHPALAQAKQLVSSGFIGKIHFIRSVYGHGGRPGYENEWRNKPELAGGGELLDQGVHLIDLAFWFLLEGSFKKIHGTLASNFWSSKIEDNAFIILQSSLEATVSLHVSSTQWQKKFLWEIYGEHGFIAIEGLGGNYGIETLRYRNRDTITGKLDKEEIFYFPPEYGYEDPDISLFSLWGKFISSIKSGKEYGPGGSDALNALSVIEKIYQE</sequence>
<evidence type="ECO:0000259" key="2">
    <source>
        <dbReference type="Pfam" id="PF22725"/>
    </source>
</evidence>
<dbReference type="Pfam" id="PF01408">
    <property type="entry name" value="GFO_IDH_MocA"/>
    <property type="match status" value="1"/>
</dbReference>
<dbReference type="PANTHER" id="PTHR43377:SF1">
    <property type="entry name" value="BILIVERDIN REDUCTASE A"/>
    <property type="match status" value="1"/>
</dbReference>
<dbReference type="Proteomes" id="UP000176431">
    <property type="component" value="Unassembled WGS sequence"/>
</dbReference>
<feature type="domain" description="GFO/IDH/MocA-like oxidoreductase" evidence="2">
    <location>
        <begin position="130"/>
        <end position="251"/>
    </location>
</feature>
<dbReference type="PANTHER" id="PTHR43377">
    <property type="entry name" value="BILIVERDIN REDUCTASE A"/>
    <property type="match status" value="1"/>
</dbReference>
<accession>A0A1F5B3Z3</accession>
<comment type="caution">
    <text evidence="3">The sequence shown here is derived from an EMBL/GenBank/DDBJ whole genome shotgun (WGS) entry which is preliminary data.</text>
</comment>
<dbReference type="InterPro" id="IPR036291">
    <property type="entry name" value="NAD(P)-bd_dom_sf"/>
</dbReference>
<dbReference type="GO" id="GO:0000166">
    <property type="term" value="F:nucleotide binding"/>
    <property type="evidence" value="ECO:0007669"/>
    <property type="project" value="InterPro"/>
</dbReference>
<evidence type="ECO:0000259" key="1">
    <source>
        <dbReference type="Pfam" id="PF01408"/>
    </source>
</evidence>
<organism evidence="3 4">
    <name type="scientific">Candidatus Azambacteria bacterium RIFCSPHIGHO2_01_FULL_40_24</name>
    <dbReference type="NCBI Taxonomy" id="1797301"/>
    <lineage>
        <taxon>Bacteria</taxon>
        <taxon>Candidatus Azamiibacteriota</taxon>
    </lineage>
</organism>
<evidence type="ECO:0000313" key="4">
    <source>
        <dbReference type="Proteomes" id="UP000176431"/>
    </source>
</evidence>
<reference evidence="3 4" key="1">
    <citation type="journal article" date="2016" name="Nat. Commun.">
        <title>Thousands of microbial genomes shed light on interconnected biogeochemical processes in an aquifer system.</title>
        <authorList>
            <person name="Anantharaman K."/>
            <person name="Brown C.T."/>
            <person name="Hug L.A."/>
            <person name="Sharon I."/>
            <person name="Castelle C.J."/>
            <person name="Probst A.J."/>
            <person name="Thomas B.C."/>
            <person name="Singh A."/>
            <person name="Wilkins M.J."/>
            <person name="Karaoz U."/>
            <person name="Brodie E.L."/>
            <person name="Williams K.H."/>
            <person name="Hubbard S.S."/>
            <person name="Banfield J.F."/>
        </authorList>
    </citation>
    <scope>NUCLEOTIDE SEQUENCE [LARGE SCALE GENOMIC DNA]</scope>
</reference>
<dbReference type="AlphaFoldDB" id="A0A1F5B3Z3"/>
<proteinExistence type="predicted"/>
<protein>
    <recommendedName>
        <fullName evidence="5">Oxidoreductase</fullName>
    </recommendedName>
</protein>
<dbReference type="Gene3D" id="3.40.50.720">
    <property type="entry name" value="NAD(P)-binding Rossmann-like Domain"/>
    <property type="match status" value="1"/>
</dbReference>
<dbReference type="InterPro" id="IPR000683">
    <property type="entry name" value="Gfo/Idh/MocA-like_OxRdtase_N"/>
</dbReference>
<evidence type="ECO:0000313" key="3">
    <source>
        <dbReference type="EMBL" id="OGD25315.1"/>
    </source>
</evidence>
<evidence type="ECO:0008006" key="5">
    <source>
        <dbReference type="Google" id="ProtNLM"/>
    </source>
</evidence>
<dbReference type="SUPFAM" id="SSF55347">
    <property type="entry name" value="Glyceraldehyde-3-phosphate dehydrogenase-like, C-terminal domain"/>
    <property type="match status" value="1"/>
</dbReference>
<dbReference type="EMBL" id="MEYK01000015">
    <property type="protein sequence ID" value="OGD25315.1"/>
    <property type="molecule type" value="Genomic_DNA"/>
</dbReference>